<evidence type="ECO:0000256" key="2">
    <source>
        <dbReference type="ARBA" id="ARBA00022448"/>
    </source>
</evidence>
<evidence type="ECO:0000256" key="1">
    <source>
        <dbReference type="ARBA" id="ARBA00005417"/>
    </source>
</evidence>
<dbReference type="InterPro" id="IPR050153">
    <property type="entry name" value="Metal_Ion_Import_ABC"/>
</dbReference>
<keyword evidence="2" id="KW-0813">Transport</keyword>
<evidence type="ECO:0000256" key="3">
    <source>
        <dbReference type="ARBA" id="ARBA00022741"/>
    </source>
</evidence>
<dbReference type="InterPro" id="IPR003439">
    <property type="entry name" value="ABC_transporter-like_ATP-bd"/>
</dbReference>
<name>A0A2T5IQ06_9LACT</name>
<dbReference type="InterPro" id="IPR003593">
    <property type="entry name" value="AAA+_ATPase"/>
</dbReference>
<keyword evidence="7" id="KW-1185">Reference proteome</keyword>
<comment type="similarity">
    <text evidence="1">Belongs to the ABC transporter superfamily.</text>
</comment>
<feature type="domain" description="ABC transporter" evidence="5">
    <location>
        <begin position="6"/>
        <end position="238"/>
    </location>
</feature>
<dbReference type="FunFam" id="3.40.50.300:FF:000134">
    <property type="entry name" value="Iron-enterobactin ABC transporter ATP-binding protein"/>
    <property type="match status" value="1"/>
</dbReference>
<comment type="caution">
    <text evidence="6">The sequence shown here is derived from an EMBL/GenBank/DDBJ whole genome shotgun (WGS) entry which is preliminary data.</text>
</comment>
<keyword evidence="4 6" id="KW-0067">ATP-binding</keyword>
<dbReference type="CDD" id="cd03235">
    <property type="entry name" value="ABC_Metallic_Cations"/>
    <property type="match status" value="1"/>
</dbReference>
<evidence type="ECO:0000259" key="5">
    <source>
        <dbReference type="PROSITE" id="PS50893"/>
    </source>
</evidence>
<dbReference type="PANTHER" id="PTHR42734">
    <property type="entry name" value="METAL TRANSPORT SYSTEM ATP-BINDING PROTEIN TM_0124-RELATED"/>
    <property type="match status" value="1"/>
</dbReference>
<organism evidence="6 7">
    <name type="scientific">Trichococcus patagoniensis</name>
    <dbReference type="NCBI Taxonomy" id="382641"/>
    <lineage>
        <taxon>Bacteria</taxon>
        <taxon>Bacillati</taxon>
        <taxon>Bacillota</taxon>
        <taxon>Bacilli</taxon>
        <taxon>Lactobacillales</taxon>
        <taxon>Carnobacteriaceae</taxon>
        <taxon>Trichococcus</taxon>
    </lineage>
</organism>
<evidence type="ECO:0000313" key="6">
    <source>
        <dbReference type="EMBL" id="PTQ85912.1"/>
    </source>
</evidence>
<sequence>MTEPALQIDKLSVHYGEEVALSKVSFDVAHGEILGIIGPNGGGKSTLLKAILGLVPPTTGSIRIYGQEPGKNHAAVGFVPQFAAMDKHFPISVLEVVLTGRLKPGFSFFRKYSEADKVIAQAQLERVGIAHLAKRQIAELSGGEFQRLLIARALAVEPKLLLLDEPTASVDAHSRNQIYQLLREINADMTIVLVTHDLMAISSEVKKLACLNTKLVYHGEPELNESVVNELYGCPVDLIAHGVPHRVLKAHEEGATK</sequence>
<gene>
    <name evidence="6" type="ORF">C8U37_10215</name>
</gene>
<dbReference type="SMART" id="SM00382">
    <property type="entry name" value="AAA"/>
    <property type="match status" value="1"/>
</dbReference>
<dbReference type="PANTHER" id="PTHR42734:SF17">
    <property type="entry name" value="METAL TRANSPORT SYSTEM ATP-BINDING PROTEIN TM_0124-RELATED"/>
    <property type="match status" value="1"/>
</dbReference>
<dbReference type="PROSITE" id="PS50893">
    <property type="entry name" value="ABC_TRANSPORTER_2"/>
    <property type="match status" value="1"/>
</dbReference>
<dbReference type="GO" id="GO:0005524">
    <property type="term" value="F:ATP binding"/>
    <property type="evidence" value="ECO:0007669"/>
    <property type="project" value="UniProtKB-KW"/>
</dbReference>
<dbReference type="InterPro" id="IPR027417">
    <property type="entry name" value="P-loop_NTPase"/>
</dbReference>
<proteinExistence type="inferred from homology"/>
<dbReference type="Proteomes" id="UP000244161">
    <property type="component" value="Unassembled WGS sequence"/>
</dbReference>
<keyword evidence="3" id="KW-0547">Nucleotide-binding</keyword>
<dbReference type="SUPFAM" id="SSF52540">
    <property type="entry name" value="P-loop containing nucleoside triphosphate hydrolases"/>
    <property type="match status" value="1"/>
</dbReference>
<dbReference type="Pfam" id="PF00005">
    <property type="entry name" value="ABC_tran"/>
    <property type="match status" value="1"/>
</dbReference>
<protein>
    <submittedName>
        <fullName evidence="6">Zinc transport system ATP-binding protein</fullName>
    </submittedName>
</protein>
<dbReference type="GO" id="GO:0016887">
    <property type="term" value="F:ATP hydrolysis activity"/>
    <property type="evidence" value="ECO:0007669"/>
    <property type="project" value="InterPro"/>
</dbReference>
<reference evidence="6 7" key="1">
    <citation type="submission" date="2018-04" db="EMBL/GenBank/DDBJ databases">
        <title>Genomic Encyclopedia of Archaeal and Bacterial Type Strains, Phase II (KMG-II): from individual species to whole genera.</title>
        <authorList>
            <person name="Goeker M."/>
        </authorList>
    </citation>
    <scope>NUCLEOTIDE SEQUENCE [LARGE SCALE GENOMIC DNA]</scope>
    <source>
        <strain evidence="6 7">DSM 18806</strain>
    </source>
</reference>
<dbReference type="AlphaFoldDB" id="A0A2T5IQ06"/>
<dbReference type="OrthoDB" id="9806726at2"/>
<dbReference type="PROSITE" id="PS00211">
    <property type="entry name" value="ABC_TRANSPORTER_1"/>
    <property type="match status" value="1"/>
</dbReference>
<dbReference type="InterPro" id="IPR017871">
    <property type="entry name" value="ABC_transporter-like_CS"/>
</dbReference>
<evidence type="ECO:0000256" key="4">
    <source>
        <dbReference type="ARBA" id="ARBA00022840"/>
    </source>
</evidence>
<dbReference type="EMBL" id="QAOM01000002">
    <property type="protein sequence ID" value="PTQ85912.1"/>
    <property type="molecule type" value="Genomic_DNA"/>
</dbReference>
<evidence type="ECO:0000313" key="7">
    <source>
        <dbReference type="Proteomes" id="UP000244161"/>
    </source>
</evidence>
<accession>A0A2T5IQ06</accession>
<dbReference type="Gene3D" id="3.40.50.300">
    <property type="entry name" value="P-loop containing nucleotide triphosphate hydrolases"/>
    <property type="match status" value="1"/>
</dbReference>
<dbReference type="RefSeq" id="WP_108031507.1">
    <property type="nucleotide sequence ID" value="NZ_QAOM01000002.1"/>
</dbReference>